<evidence type="ECO:0000256" key="4">
    <source>
        <dbReference type="PROSITE-ProRule" id="PRU00335"/>
    </source>
</evidence>
<dbReference type="Pfam" id="PF00440">
    <property type="entry name" value="TetR_N"/>
    <property type="match status" value="1"/>
</dbReference>
<dbReference type="EMBL" id="CP011545">
    <property type="protein sequence ID" value="AKK07499.1"/>
    <property type="molecule type" value="Genomic_DNA"/>
</dbReference>
<evidence type="ECO:0000256" key="2">
    <source>
        <dbReference type="ARBA" id="ARBA00023125"/>
    </source>
</evidence>
<evidence type="ECO:0000313" key="6">
    <source>
        <dbReference type="EMBL" id="AKK07499.1"/>
    </source>
</evidence>
<protein>
    <submittedName>
        <fullName evidence="6">Transcriptional regulator, TetR family</fullName>
    </submittedName>
</protein>
<dbReference type="InterPro" id="IPR009057">
    <property type="entry name" value="Homeodomain-like_sf"/>
</dbReference>
<dbReference type="AlphaFoldDB" id="A0A0G3H256"/>
<organism evidence="6 7">
    <name type="scientific">Corynebacterium testudinoris</name>
    <dbReference type="NCBI Taxonomy" id="136857"/>
    <lineage>
        <taxon>Bacteria</taxon>
        <taxon>Bacillati</taxon>
        <taxon>Actinomycetota</taxon>
        <taxon>Actinomycetes</taxon>
        <taxon>Mycobacteriales</taxon>
        <taxon>Corynebacteriaceae</taxon>
        <taxon>Corynebacterium</taxon>
    </lineage>
</organism>
<dbReference type="Gene3D" id="1.10.10.60">
    <property type="entry name" value="Homeodomain-like"/>
    <property type="match status" value="1"/>
</dbReference>
<dbReference type="STRING" id="136857.CTEST_00140"/>
<reference evidence="7" key="2">
    <citation type="submission" date="2015-05" db="EMBL/GenBank/DDBJ databases">
        <title>Complete genome sequence of Corynebacterium testudinoris DSM 44614, recovered from necrotic lesions in the mouth of a tortoise.</title>
        <authorList>
            <person name="Ruckert C."/>
            <person name="Albersmeier A."/>
            <person name="Winkler A."/>
            <person name="Tauch A."/>
        </authorList>
    </citation>
    <scope>NUCLEOTIDE SEQUENCE [LARGE SCALE GENOMIC DNA]</scope>
    <source>
        <strain evidence="7">DSM 44614</strain>
    </source>
</reference>
<dbReference type="InterPro" id="IPR004111">
    <property type="entry name" value="Repressor_TetR_C"/>
</dbReference>
<dbReference type="PROSITE" id="PS50977">
    <property type="entry name" value="HTH_TETR_2"/>
    <property type="match status" value="1"/>
</dbReference>
<dbReference type="KEGG" id="cted:CTEST_00140"/>
<dbReference type="SUPFAM" id="SSF46689">
    <property type="entry name" value="Homeodomain-like"/>
    <property type="match status" value="1"/>
</dbReference>
<feature type="DNA-binding region" description="H-T-H motif" evidence="4">
    <location>
        <begin position="41"/>
        <end position="60"/>
    </location>
</feature>
<keyword evidence="3" id="KW-0804">Transcription</keyword>
<dbReference type="PATRIC" id="fig|136857.5.peg.26"/>
<reference evidence="6 7" key="1">
    <citation type="journal article" date="2015" name="Genome Announc.">
        <title>Complete Genome Sequence of the Type Strain Corynebacterium testudinoris DSM 44614, Recovered from Necrotic Lesions in the Mouth of a Tortoise.</title>
        <authorList>
            <person name="Ruckert C."/>
            <person name="Kriete M."/>
            <person name="Jaenicke S."/>
            <person name="Winkler A."/>
            <person name="Tauch A."/>
        </authorList>
    </citation>
    <scope>NUCLEOTIDE SEQUENCE [LARGE SCALE GENOMIC DNA]</scope>
    <source>
        <strain evidence="6 7">DSM 44614</strain>
    </source>
</reference>
<dbReference type="Pfam" id="PF02909">
    <property type="entry name" value="TetR_C_1"/>
    <property type="match status" value="1"/>
</dbReference>
<evidence type="ECO:0000256" key="1">
    <source>
        <dbReference type="ARBA" id="ARBA00023015"/>
    </source>
</evidence>
<sequence>MVRVSYWEHPKPVRRTRAVDINEVAAAAAGIVNDGGIRALTIRAVATRLGVAPASLYSRVESVDDLFDLALNHALGNDQTVNRAVSEADLLGLMLAYYRHLVRHRWACQVIGMRAPRGPNYLVLSERMIVLLDEAGAPDPLGAAYVLSNFVIGSALTSSMAEDERAAPVDSELAPEYARLHQSHAVDPEKIVIAGLIELRNHVIDCQ</sequence>
<dbReference type="GO" id="GO:0003677">
    <property type="term" value="F:DNA binding"/>
    <property type="evidence" value="ECO:0007669"/>
    <property type="project" value="UniProtKB-UniRule"/>
</dbReference>
<dbReference type="Proteomes" id="UP000035540">
    <property type="component" value="Chromosome"/>
</dbReference>
<proteinExistence type="predicted"/>
<dbReference type="InterPro" id="IPR036271">
    <property type="entry name" value="Tet_transcr_reg_TetR-rel_C_sf"/>
</dbReference>
<dbReference type="InterPro" id="IPR001647">
    <property type="entry name" value="HTH_TetR"/>
</dbReference>
<dbReference type="Gene3D" id="1.10.357.10">
    <property type="entry name" value="Tetracycline Repressor, domain 2"/>
    <property type="match status" value="1"/>
</dbReference>
<name>A0A0G3H256_9CORY</name>
<evidence type="ECO:0000259" key="5">
    <source>
        <dbReference type="PROSITE" id="PS50977"/>
    </source>
</evidence>
<accession>A0A0G3H256</accession>
<evidence type="ECO:0000313" key="7">
    <source>
        <dbReference type="Proteomes" id="UP000035540"/>
    </source>
</evidence>
<feature type="domain" description="HTH tetR-type" evidence="5">
    <location>
        <begin position="18"/>
        <end position="78"/>
    </location>
</feature>
<keyword evidence="1" id="KW-0805">Transcription regulation</keyword>
<keyword evidence="2 4" id="KW-0238">DNA-binding</keyword>
<evidence type="ECO:0000256" key="3">
    <source>
        <dbReference type="ARBA" id="ARBA00023163"/>
    </source>
</evidence>
<keyword evidence="7" id="KW-1185">Reference proteome</keyword>
<dbReference type="GO" id="GO:0045892">
    <property type="term" value="P:negative regulation of DNA-templated transcription"/>
    <property type="evidence" value="ECO:0007669"/>
    <property type="project" value="InterPro"/>
</dbReference>
<dbReference type="SUPFAM" id="SSF48498">
    <property type="entry name" value="Tetracyclin repressor-like, C-terminal domain"/>
    <property type="match status" value="1"/>
</dbReference>
<gene>
    <name evidence="6" type="ORF">CTEST_00140</name>
</gene>